<dbReference type="EMBL" id="LR796187">
    <property type="protein sequence ID" value="CAB4125887.1"/>
    <property type="molecule type" value="Genomic_DNA"/>
</dbReference>
<protein>
    <submittedName>
        <fullName evidence="2">Uncharacterized protein</fullName>
    </submittedName>
</protein>
<reference evidence="2" key="1">
    <citation type="submission" date="2020-05" db="EMBL/GenBank/DDBJ databases">
        <authorList>
            <person name="Chiriac C."/>
            <person name="Salcher M."/>
            <person name="Ghai R."/>
            <person name="Kavagutti S V."/>
        </authorList>
    </citation>
    <scope>NUCLEOTIDE SEQUENCE</scope>
</reference>
<dbReference type="EMBL" id="LR798231">
    <property type="protein sequence ID" value="CAB5209190.1"/>
    <property type="molecule type" value="Genomic_DNA"/>
</dbReference>
<proteinExistence type="predicted"/>
<name>A0A6J7WLD9_9CAUD</name>
<organism evidence="2">
    <name type="scientific">uncultured Caudovirales phage</name>
    <dbReference type="NCBI Taxonomy" id="2100421"/>
    <lineage>
        <taxon>Viruses</taxon>
        <taxon>Duplodnaviria</taxon>
        <taxon>Heunggongvirae</taxon>
        <taxon>Uroviricota</taxon>
        <taxon>Caudoviricetes</taxon>
        <taxon>Peduoviridae</taxon>
        <taxon>Maltschvirus</taxon>
        <taxon>Maltschvirus maltsch</taxon>
    </lineage>
</organism>
<sequence>MGRPLNKKYFGNRNIGTGGYEGKDSGIIEPPHNAGETASVYPAGDDGIGGEGVQGIASITNAGAYLERIPTLTFKAPSLPGGVTATGTVSKVRAVAAFPNNKGTGYQIGDLVQIVGGTFIGTPAVFRVTKLRVMDIQLVEGASSQAFDGGENLVWDSGVNSHWTTPTIIYNITSTGNPDYDISGWLDGWDGGVWDGTDGTPAPTGNITITGGDNTPNPTNPSYNTRGTGDLNGGTGDNNGNGGTVTFTYGIEAVEFVSSGEYNVVSNSASTLINATVGATGVNGTLDVFYKVIGTGITITEKGSGYINAADTVPTFSETTDPSETQATATAYLTYDSPEDGTGYKQGNANNQENAIIAYIWNDGERRIADIVEQTGSKRYICITNSAGIPGDGKEDETVYGYLVDHDAAKAYEIDIGATDSEGNRYYVTKLEGHKAVLAQRATTATYTATGYIDNSTTNGNAFGETFHLVSITGTPEITDFVNGLNGATVTWTASGGGTTVVTASLGTGDGDYACFYVPGANVLLGSFGSPVAFTIEVTTSGTGWLFDNGDRVEWRLSNDIDPDQVTIDNA</sequence>
<gene>
    <name evidence="2" type="ORF">UFOVP181_351</name>
    <name evidence="1" type="ORF">UFOVP57_288</name>
</gene>
<evidence type="ECO:0000313" key="1">
    <source>
        <dbReference type="EMBL" id="CAB4125887.1"/>
    </source>
</evidence>
<accession>A0A6J7WLD9</accession>
<evidence type="ECO:0000313" key="2">
    <source>
        <dbReference type="EMBL" id="CAB5209190.1"/>
    </source>
</evidence>